<protein>
    <recommendedName>
        <fullName evidence="3">DUF3450 domain-containing protein</fullName>
    </recommendedName>
</protein>
<dbReference type="Proteomes" id="UP001432180">
    <property type="component" value="Chromosome"/>
</dbReference>
<dbReference type="Pfam" id="PF11932">
    <property type="entry name" value="DUF3450"/>
    <property type="match status" value="1"/>
</dbReference>
<proteinExistence type="predicted"/>
<dbReference type="RefSeq" id="WP_328987623.1">
    <property type="nucleotide sequence ID" value="NZ_CP121472.1"/>
</dbReference>
<sequence>MLYPSKLSIHHLAGGLPLLLWLLTGPSVSAETGAAERLQTVELDALNEEIASQQTINRLDNETRRMTDEYWALLARQAQLTRREAALEAELRGQVETLQTLRQQLPRVPPDADLDAFLQQLVEALDAFIRADLPFQREDRLKRVARLARLLEQPETSPAERLRQILFAYQQELEYGRTIESYDGQLTDQSDQSDQSDDGEQPWVSYLRYGRVALVYQHLDGQRGAWWDRESGRWQPLEPALNREVRRAIRIARKQLPPDLVLAPLRK</sequence>
<accession>A0ABZ0S9B3</accession>
<name>A0ABZ0S9B3_9GAMM</name>
<evidence type="ECO:0000313" key="2">
    <source>
        <dbReference type="Proteomes" id="UP001432180"/>
    </source>
</evidence>
<dbReference type="EMBL" id="CP121472">
    <property type="protein sequence ID" value="WPL17109.1"/>
    <property type="molecule type" value="Genomic_DNA"/>
</dbReference>
<evidence type="ECO:0008006" key="3">
    <source>
        <dbReference type="Google" id="ProtNLM"/>
    </source>
</evidence>
<reference evidence="1 2" key="1">
    <citation type="journal article" date="2023" name="Microorganisms">
        <title>Thiorhodovibrio frisius and Trv. litoralis spp. nov., Two Novel Members from a Clade of Fastidious Purple Sulfur Bacteria That Exhibit Unique Red-Shifted Light-Harvesting Capabilities.</title>
        <authorList>
            <person name="Methner A."/>
            <person name="Kuzyk S.B."/>
            <person name="Petersen J."/>
            <person name="Bauer S."/>
            <person name="Brinkmann H."/>
            <person name="Sichau K."/>
            <person name="Wanner G."/>
            <person name="Wolf J."/>
            <person name="Neumann-Schaal M."/>
            <person name="Henke P."/>
            <person name="Tank M."/>
            <person name="Sproer C."/>
            <person name="Bunk B."/>
            <person name="Overmann J."/>
        </authorList>
    </citation>
    <scope>NUCLEOTIDE SEQUENCE [LARGE SCALE GENOMIC DNA]</scope>
    <source>
        <strain evidence="1 2">DSM 6702</strain>
    </source>
</reference>
<evidence type="ECO:0000313" key="1">
    <source>
        <dbReference type="EMBL" id="WPL17109.1"/>
    </source>
</evidence>
<keyword evidence="2" id="KW-1185">Reference proteome</keyword>
<gene>
    <name evidence="1" type="ORF">Thiowin_02097</name>
</gene>
<dbReference type="InterPro" id="IPR016866">
    <property type="entry name" value="UCP028069"/>
</dbReference>
<organism evidence="1 2">
    <name type="scientific">Thiorhodovibrio winogradskyi</name>
    <dbReference type="NCBI Taxonomy" id="77007"/>
    <lineage>
        <taxon>Bacteria</taxon>
        <taxon>Pseudomonadati</taxon>
        <taxon>Pseudomonadota</taxon>
        <taxon>Gammaproteobacteria</taxon>
        <taxon>Chromatiales</taxon>
        <taxon>Chromatiaceae</taxon>
        <taxon>Thiorhodovibrio</taxon>
    </lineage>
</organism>